<dbReference type="OrthoDB" id="2538135at2759"/>
<evidence type="ECO:0008006" key="3">
    <source>
        <dbReference type="Google" id="ProtNLM"/>
    </source>
</evidence>
<dbReference type="AlphaFoldDB" id="A0A2P6NT53"/>
<dbReference type="EMBL" id="MDYQ01000022">
    <property type="protein sequence ID" value="PRP87121.1"/>
    <property type="molecule type" value="Genomic_DNA"/>
</dbReference>
<proteinExistence type="predicted"/>
<comment type="caution">
    <text evidence="1">The sequence shown here is derived from an EMBL/GenBank/DDBJ whole genome shotgun (WGS) entry which is preliminary data.</text>
</comment>
<evidence type="ECO:0000313" key="2">
    <source>
        <dbReference type="Proteomes" id="UP000241769"/>
    </source>
</evidence>
<dbReference type="Proteomes" id="UP000241769">
    <property type="component" value="Unassembled WGS sequence"/>
</dbReference>
<name>A0A2P6NT53_9EUKA</name>
<sequence>MNQPSSAHELGFDLLLGDPAKTIKRIACNGCRKSHLSCDGVTVLRASSHQDGNRDDEQSPLFSDSFQTIPCSLGRYVAYHEEEGQLKPDTTVKETIDLIRKKMRALCRFVNSEQKESLHQGFQQQLQVMSTSAHHSDTPTIIWDRSMTIHYYNQSAHLTLGLTCPLPCRDDTTLLRVFSPPMAQMIRRYIHQSYLEQKSDSVFCRSKYGRADCIRKEGEEYRMCNFVLSVKRDLLMLPQLFILQIQPDPLTEESSVQ</sequence>
<protein>
    <recommendedName>
        <fullName evidence="3">PAS domain-containing protein</fullName>
    </recommendedName>
</protein>
<reference evidence="1 2" key="1">
    <citation type="journal article" date="2018" name="Genome Biol. Evol.">
        <title>Multiple Roots of Fruiting Body Formation in Amoebozoa.</title>
        <authorList>
            <person name="Hillmann F."/>
            <person name="Forbes G."/>
            <person name="Novohradska S."/>
            <person name="Ferling I."/>
            <person name="Riege K."/>
            <person name="Groth M."/>
            <person name="Westermann M."/>
            <person name="Marz M."/>
            <person name="Spaller T."/>
            <person name="Winckler T."/>
            <person name="Schaap P."/>
            <person name="Glockner G."/>
        </authorList>
    </citation>
    <scope>NUCLEOTIDE SEQUENCE [LARGE SCALE GENOMIC DNA]</scope>
    <source>
        <strain evidence="1 2">Jena</strain>
    </source>
</reference>
<accession>A0A2P6NT53</accession>
<dbReference type="InParanoid" id="A0A2P6NT53"/>
<gene>
    <name evidence="1" type="ORF">PROFUN_01383</name>
</gene>
<organism evidence="1 2">
    <name type="scientific">Planoprotostelium fungivorum</name>
    <dbReference type="NCBI Taxonomy" id="1890364"/>
    <lineage>
        <taxon>Eukaryota</taxon>
        <taxon>Amoebozoa</taxon>
        <taxon>Evosea</taxon>
        <taxon>Variosea</taxon>
        <taxon>Cavosteliida</taxon>
        <taxon>Cavosteliaceae</taxon>
        <taxon>Planoprotostelium</taxon>
    </lineage>
</organism>
<evidence type="ECO:0000313" key="1">
    <source>
        <dbReference type="EMBL" id="PRP87121.1"/>
    </source>
</evidence>
<keyword evidence="2" id="KW-1185">Reference proteome</keyword>